<reference evidence="2 3" key="1">
    <citation type="submission" date="2015-03" db="EMBL/GenBank/DDBJ databases">
        <title>Genome sequencing of Methylobacterium variabile DSM 16961.</title>
        <authorList>
            <person name="Chaudhry V."/>
            <person name="Patil P.B."/>
        </authorList>
    </citation>
    <scope>NUCLEOTIDE SEQUENCE [LARGE SCALE GENOMIC DNA]</scope>
    <source>
        <strain evidence="2 3">DSM 16961</strain>
    </source>
</reference>
<proteinExistence type="predicted"/>
<dbReference type="RefSeq" id="WP_048447270.1">
    <property type="nucleotide sequence ID" value="NZ_LABY01000207.1"/>
</dbReference>
<evidence type="ECO:0008006" key="4">
    <source>
        <dbReference type="Google" id="ProtNLM"/>
    </source>
</evidence>
<dbReference type="Proteomes" id="UP000035955">
    <property type="component" value="Unassembled WGS sequence"/>
</dbReference>
<comment type="caution">
    <text evidence="2">The sequence shown here is derived from an EMBL/GenBank/DDBJ whole genome shotgun (WGS) entry which is preliminary data.</text>
</comment>
<evidence type="ECO:0000313" key="3">
    <source>
        <dbReference type="Proteomes" id="UP000035955"/>
    </source>
</evidence>
<dbReference type="EMBL" id="LABY01000207">
    <property type="protein sequence ID" value="KMO31173.1"/>
    <property type="molecule type" value="Genomic_DNA"/>
</dbReference>
<keyword evidence="3" id="KW-1185">Reference proteome</keyword>
<name>A0A0J6SCU1_9HYPH</name>
<feature type="region of interest" description="Disordered" evidence="1">
    <location>
        <begin position="174"/>
        <end position="195"/>
    </location>
</feature>
<dbReference type="AlphaFoldDB" id="A0A0J6SCU1"/>
<evidence type="ECO:0000256" key="1">
    <source>
        <dbReference type="SAM" id="MobiDB-lite"/>
    </source>
</evidence>
<organism evidence="2 3">
    <name type="scientific">Methylobacterium variabile</name>
    <dbReference type="NCBI Taxonomy" id="298794"/>
    <lineage>
        <taxon>Bacteria</taxon>
        <taxon>Pseudomonadati</taxon>
        <taxon>Pseudomonadota</taxon>
        <taxon>Alphaproteobacteria</taxon>
        <taxon>Hyphomicrobiales</taxon>
        <taxon>Methylobacteriaceae</taxon>
        <taxon>Methylobacterium</taxon>
    </lineage>
</organism>
<dbReference type="PATRIC" id="fig|298794.3.peg.3131"/>
<gene>
    <name evidence="2" type="ORF">VQ02_26715</name>
</gene>
<dbReference type="OrthoDB" id="7987889at2"/>
<sequence length="195" mass="21191">MIVVAVGLQVADADGAEAPVAEAPFGLAWASRTDMPRPALMDHEANITALIYFRGHAPATGADTQEVVLEVCQDEGLQRVIWFSRVLSLPEQSDLYEQILAEGIRRHGTFQPGPYPRSVIWPAGVLLGVRTAAGWGEQIVMVSEGDGFSRCSGRHRLETGHPAIDHVAELFKPSASRPPRIRSQDPAALPHTEQQ</sequence>
<protein>
    <recommendedName>
        <fullName evidence="4">Threonyl-trna synthetase</fullName>
    </recommendedName>
</protein>
<accession>A0A0J6SCU1</accession>
<evidence type="ECO:0000313" key="2">
    <source>
        <dbReference type="EMBL" id="KMO31173.1"/>
    </source>
</evidence>